<evidence type="ECO:0000256" key="2">
    <source>
        <dbReference type="ARBA" id="ARBA00022563"/>
    </source>
</evidence>
<dbReference type="InterPro" id="IPR000672">
    <property type="entry name" value="THF_DH/CycHdrlase"/>
</dbReference>
<comment type="similarity">
    <text evidence="11">Belongs to the tetrahydrofolate dehydrogenase/cyclohydrolase family.</text>
</comment>
<keyword evidence="3 11" id="KW-0028">Amino-acid biosynthesis</keyword>
<name>A0ABX7AN05_9BACI</name>
<dbReference type="Gene3D" id="3.40.50.10860">
    <property type="entry name" value="Leucine Dehydrogenase, chain A, domain 1"/>
    <property type="match status" value="1"/>
</dbReference>
<dbReference type="PANTHER" id="PTHR48099">
    <property type="entry name" value="C-1-TETRAHYDROFOLATE SYNTHASE, CYTOPLASMIC-RELATED"/>
    <property type="match status" value="1"/>
</dbReference>
<evidence type="ECO:0000256" key="4">
    <source>
        <dbReference type="ARBA" id="ARBA00022755"/>
    </source>
</evidence>
<dbReference type="EMBL" id="CP067341">
    <property type="protein sequence ID" value="QQP11129.1"/>
    <property type="molecule type" value="Genomic_DNA"/>
</dbReference>
<comment type="caution">
    <text evidence="11">Lacks conserved residue(s) required for the propagation of feature annotation.</text>
</comment>
<dbReference type="NCBIfam" id="NF010783">
    <property type="entry name" value="PRK14186.1"/>
    <property type="match status" value="1"/>
</dbReference>
<dbReference type="Pfam" id="PF02882">
    <property type="entry name" value="THF_DHG_CYH_C"/>
    <property type="match status" value="1"/>
</dbReference>
<feature type="binding site" evidence="11">
    <location>
        <position position="231"/>
    </location>
    <ligand>
        <name>NADP(+)</name>
        <dbReference type="ChEBI" id="CHEBI:58349"/>
    </ligand>
</feature>
<evidence type="ECO:0000256" key="1">
    <source>
        <dbReference type="ARBA" id="ARBA00004777"/>
    </source>
</evidence>
<dbReference type="GO" id="GO:0004477">
    <property type="term" value="F:methenyltetrahydrofolate cyclohydrolase activity"/>
    <property type="evidence" value="ECO:0007669"/>
    <property type="project" value="UniProtKB-EC"/>
</dbReference>
<dbReference type="SUPFAM" id="SSF53223">
    <property type="entry name" value="Aminoacid dehydrogenase-like, N-terminal domain"/>
    <property type="match status" value="1"/>
</dbReference>
<keyword evidence="2 11" id="KW-0554">One-carbon metabolism</keyword>
<evidence type="ECO:0000256" key="9">
    <source>
        <dbReference type="ARBA" id="ARBA00023167"/>
    </source>
</evidence>
<dbReference type="PROSITE" id="PS00767">
    <property type="entry name" value="THF_DHG_CYH_2"/>
    <property type="match status" value="1"/>
</dbReference>
<keyword evidence="8 11" id="KW-0368">Histidine biosynthesis</keyword>
<organism evidence="14 15">
    <name type="scientific">Lysinibacillus agricola</name>
    <dbReference type="NCBI Taxonomy" id="2590012"/>
    <lineage>
        <taxon>Bacteria</taxon>
        <taxon>Bacillati</taxon>
        <taxon>Bacillota</taxon>
        <taxon>Bacilli</taxon>
        <taxon>Bacillales</taxon>
        <taxon>Bacillaceae</taxon>
        <taxon>Lysinibacillus</taxon>
    </lineage>
</organism>
<dbReference type="Proteomes" id="UP000596049">
    <property type="component" value="Chromosome"/>
</dbReference>
<proteinExistence type="inferred from homology"/>
<evidence type="ECO:0000313" key="15">
    <source>
        <dbReference type="Proteomes" id="UP000596049"/>
    </source>
</evidence>
<evidence type="ECO:0000256" key="3">
    <source>
        <dbReference type="ARBA" id="ARBA00022605"/>
    </source>
</evidence>
<keyword evidence="6 11" id="KW-0521">NADP</keyword>
<dbReference type="EC" id="1.5.1.5" evidence="11"/>
<dbReference type="Pfam" id="PF00763">
    <property type="entry name" value="THF_DHG_CYH"/>
    <property type="match status" value="1"/>
</dbReference>
<accession>A0ABX7AN05</accession>
<dbReference type="RefSeq" id="WP_053597067.1">
    <property type="nucleotide sequence ID" value="NZ_CP067341.1"/>
</dbReference>
<comment type="subunit">
    <text evidence="11">Homodimer.</text>
</comment>
<evidence type="ECO:0000256" key="11">
    <source>
        <dbReference type="HAMAP-Rule" id="MF_01576"/>
    </source>
</evidence>
<keyword evidence="4 11" id="KW-0658">Purine biosynthesis</keyword>
<comment type="catalytic activity">
    <reaction evidence="11">
        <text>(6R)-5,10-methylene-5,6,7,8-tetrahydrofolate + NADP(+) = (6R)-5,10-methenyltetrahydrofolate + NADPH</text>
        <dbReference type="Rhea" id="RHEA:22812"/>
        <dbReference type="ChEBI" id="CHEBI:15636"/>
        <dbReference type="ChEBI" id="CHEBI:57455"/>
        <dbReference type="ChEBI" id="CHEBI:57783"/>
        <dbReference type="ChEBI" id="CHEBI:58349"/>
        <dbReference type="EC" id="1.5.1.5"/>
    </reaction>
</comment>
<keyword evidence="5 11" id="KW-0378">Hydrolase</keyword>
<dbReference type="InterPro" id="IPR020867">
    <property type="entry name" value="THF_DH/CycHdrlase_CS"/>
</dbReference>
<keyword evidence="7 11" id="KW-0560">Oxidoreductase</keyword>
<dbReference type="InterPro" id="IPR020631">
    <property type="entry name" value="THF_DH/CycHdrlase_NAD-bd_dom"/>
</dbReference>
<gene>
    <name evidence="11 14" type="primary">folD</name>
    <name evidence="14" type="ORF">FJQ98_18075</name>
</gene>
<dbReference type="EC" id="3.5.4.9" evidence="11"/>
<dbReference type="SUPFAM" id="SSF51735">
    <property type="entry name" value="NAD(P)-binding Rossmann-fold domains"/>
    <property type="match status" value="1"/>
</dbReference>
<keyword evidence="10 11" id="KW-0511">Multifunctional enzyme</keyword>
<dbReference type="InterPro" id="IPR046346">
    <property type="entry name" value="Aminoacid_DH-like_N_sf"/>
</dbReference>
<dbReference type="HAMAP" id="MF_01576">
    <property type="entry name" value="THF_DHG_CYH"/>
    <property type="match status" value="1"/>
</dbReference>
<keyword evidence="15" id="KW-1185">Reference proteome</keyword>
<protein>
    <recommendedName>
        <fullName evidence="11">Bifunctional protein FolD</fullName>
    </recommendedName>
    <domain>
        <recommendedName>
            <fullName evidence="11">Methylenetetrahydrofolate dehydrogenase</fullName>
            <ecNumber evidence="11">1.5.1.5</ecNumber>
        </recommendedName>
    </domain>
    <domain>
        <recommendedName>
            <fullName evidence="11">Methenyltetrahydrofolate cyclohydrolase</fullName>
            <ecNumber evidence="11">3.5.4.9</ecNumber>
        </recommendedName>
    </domain>
</protein>
<dbReference type="InterPro" id="IPR036291">
    <property type="entry name" value="NAD(P)-bd_dom_sf"/>
</dbReference>
<dbReference type="PANTHER" id="PTHR48099:SF5">
    <property type="entry name" value="C-1-TETRAHYDROFOLATE SYNTHASE, CYTOPLASMIC"/>
    <property type="match status" value="1"/>
</dbReference>
<reference evidence="14 15" key="1">
    <citation type="submission" date="2020-01" db="EMBL/GenBank/DDBJ databases">
        <authorList>
            <person name="Liu G."/>
            <person name="Liu B."/>
        </authorList>
    </citation>
    <scope>NUCLEOTIDE SEQUENCE [LARGE SCALE GENOMIC DNA]</scope>
    <source>
        <strain evidence="14 15">FJAT-51161</strain>
    </source>
</reference>
<dbReference type="PRINTS" id="PR00085">
    <property type="entry name" value="THFDHDRGNASE"/>
</dbReference>
<dbReference type="GO" id="GO:0004488">
    <property type="term" value="F:methylenetetrahydrofolate dehydrogenase (NADP+) activity"/>
    <property type="evidence" value="ECO:0007669"/>
    <property type="project" value="UniProtKB-EC"/>
</dbReference>
<evidence type="ECO:0000259" key="13">
    <source>
        <dbReference type="Pfam" id="PF02882"/>
    </source>
</evidence>
<dbReference type="CDD" id="cd01080">
    <property type="entry name" value="NAD_bind_m-THF_DH_Cyclohyd"/>
    <property type="match status" value="1"/>
</dbReference>
<comment type="catalytic activity">
    <reaction evidence="11">
        <text>(6R)-5,10-methenyltetrahydrofolate + H2O = (6R)-10-formyltetrahydrofolate + H(+)</text>
        <dbReference type="Rhea" id="RHEA:23700"/>
        <dbReference type="ChEBI" id="CHEBI:15377"/>
        <dbReference type="ChEBI" id="CHEBI:15378"/>
        <dbReference type="ChEBI" id="CHEBI:57455"/>
        <dbReference type="ChEBI" id="CHEBI:195366"/>
        <dbReference type="EC" id="3.5.4.9"/>
    </reaction>
</comment>
<evidence type="ECO:0000256" key="7">
    <source>
        <dbReference type="ARBA" id="ARBA00023002"/>
    </source>
</evidence>
<evidence type="ECO:0000256" key="10">
    <source>
        <dbReference type="ARBA" id="ARBA00023268"/>
    </source>
</evidence>
<dbReference type="Gene3D" id="3.40.50.720">
    <property type="entry name" value="NAD(P)-binding Rossmann-like Domain"/>
    <property type="match status" value="1"/>
</dbReference>
<evidence type="ECO:0000256" key="5">
    <source>
        <dbReference type="ARBA" id="ARBA00022801"/>
    </source>
</evidence>
<dbReference type="NCBIfam" id="NF008058">
    <property type="entry name" value="PRK10792.1"/>
    <property type="match status" value="1"/>
</dbReference>
<feature type="domain" description="Tetrahydrofolate dehydrogenase/cyclohydrolase NAD(P)-binding" evidence="13">
    <location>
        <begin position="139"/>
        <end position="281"/>
    </location>
</feature>
<sequence length="288" mass="31085">MSSAIINGKEIGQEIRNSVAERVTLLKEQGLTPGLAVVLVGDNQASATYVRNKQKSCEVIGMFSELIKLPEETTQEELLAQIELLNNREDIHGILVQLPLPKHIDEDTVIATIAVEKDVDGFSPVSVGKMMLGQETFLPCTPFGVMKLLEYSGIEIAGKHAVIVGRSHIVGKPMGQLLLQKDATVTYTHSKTPDLPSFTKQADILIAAVGRANFITKEHVKEGAVVIDVGINRDENNKLCGDVNFSEVDGIASHITPVPGGVGPMTITMLLFNTVQAAENKLANKVKL</sequence>
<comment type="pathway">
    <text evidence="1 11">One-carbon metabolism; tetrahydrofolate interconversion.</text>
</comment>
<evidence type="ECO:0000259" key="12">
    <source>
        <dbReference type="Pfam" id="PF00763"/>
    </source>
</evidence>
<keyword evidence="9 11" id="KW-0486">Methionine biosynthesis</keyword>
<feature type="binding site" evidence="11">
    <location>
        <begin position="165"/>
        <end position="167"/>
    </location>
    <ligand>
        <name>NADP(+)</name>
        <dbReference type="ChEBI" id="CHEBI:58349"/>
    </ligand>
</feature>
<evidence type="ECO:0000256" key="8">
    <source>
        <dbReference type="ARBA" id="ARBA00023102"/>
    </source>
</evidence>
<feature type="domain" description="Tetrahydrofolate dehydrogenase/cyclohydrolase catalytic" evidence="12">
    <location>
        <begin position="6"/>
        <end position="120"/>
    </location>
</feature>
<dbReference type="InterPro" id="IPR020630">
    <property type="entry name" value="THF_DH/CycHdrlase_cat_dom"/>
</dbReference>
<evidence type="ECO:0000313" key="14">
    <source>
        <dbReference type="EMBL" id="QQP11129.1"/>
    </source>
</evidence>
<evidence type="ECO:0000256" key="6">
    <source>
        <dbReference type="ARBA" id="ARBA00022857"/>
    </source>
</evidence>
<comment type="function">
    <text evidence="11">Catalyzes the oxidation of 5,10-methylenetetrahydrofolate to 5,10-methenyltetrahydrofolate and then the hydrolysis of 5,10-methenyltetrahydrofolate to 10-formyltetrahydrofolate.</text>
</comment>